<dbReference type="GeneID" id="62639996"/>
<accession>A0A9Q2NUC4</accession>
<dbReference type="EMBL" id="JAFBXF010000001">
    <property type="protein sequence ID" value="MBM2415597.1"/>
    <property type="molecule type" value="Genomic_DNA"/>
</dbReference>
<evidence type="ECO:0000313" key="3">
    <source>
        <dbReference type="EMBL" id="MBM2415597.1"/>
    </source>
</evidence>
<gene>
    <name evidence="2" type="ORF">JQX41_01330</name>
    <name evidence="3" type="ORF">JQX48_01330</name>
</gene>
<dbReference type="OrthoDB" id="7907064at2"/>
<proteinExistence type="predicted"/>
<evidence type="ECO:0000256" key="1">
    <source>
        <dbReference type="SAM" id="Phobius"/>
    </source>
</evidence>
<organism evidence="2 4">
    <name type="scientific">Marivita cryptomonadis</name>
    <dbReference type="NCBI Taxonomy" id="505252"/>
    <lineage>
        <taxon>Bacteria</taxon>
        <taxon>Pseudomonadati</taxon>
        <taxon>Pseudomonadota</taxon>
        <taxon>Alphaproteobacteria</taxon>
        <taxon>Rhodobacterales</taxon>
        <taxon>Roseobacteraceae</taxon>
        <taxon>Marivita</taxon>
    </lineage>
</organism>
<keyword evidence="1" id="KW-0472">Membrane</keyword>
<dbReference type="Proteomes" id="UP000809440">
    <property type="component" value="Unassembled WGS sequence"/>
</dbReference>
<sequence>MMRFTPKNIRRFLRDESGSVVTIPFVIWLPVFLGVIVAGMEIGALSVRHTQLERGLDLAVREVRLGTGENMDHDTIKTMICENTTLLSDCDQMLRLEMIPLSLREWTEPAREADCYDSAEPVRPARQFDPGQPNELMLLRACYKYKPITPAGSVAAAMPKDAEGYAAIVSFSAFVQEPY</sequence>
<keyword evidence="1" id="KW-0812">Transmembrane</keyword>
<dbReference type="Proteomes" id="UP000755667">
    <property type="component" value="Unassembled WGS sequence"/>
</dbReference>
<comment type="caution">
    <text evidence="2">The sequence shown here is derived from an EMBL/GenBank/DDBJ whole genome shotgun (WGS) entry which is preliminary data.</text>
</comment>
<evidence type="ECO:0000313" key="2">
    <source>
        <dbReference type="EMBL" id="MBM2410930.1"/>
    </source>
</evidence>
<feature type="transmembrane region" description="Helical" evidence="1">
    <location>
        <begin position="20"/>
        <end position="40"/>
    </location>
</feature>
<evidence type="ECO:0000313" key="4">
    <source>
        <dbReference type="Proteomes" id="UP000755667"/>
    </source>
</evidence>
<protein>
    <submittedName>
        <fullName evidence="2">Pilus assembly protein</fullName>
    </submittedName>
</protein>
<dbReference type="AlphaFoldDB" id="A0A9Q2NUC4"/>
<evidence type="ECO:0000313" key="5">
    <source>
        <dbReference type="Proteomes" id="UP000809440"/>
    </source>
</evidence>
<reference evidence="2 5" key="1">
    <citation type="submission" date="2021-01" db="EMBL/GenBank/DDBJ databases">
        <title>Diatom-associated Roseobacters Show Island Model of Population Structure.</title>
        <authorList>
            <person name="Qu L."/>
            <person name="Feng X."/>
            <person name="Chen Y."/>
            <person name="Li L."/>
            <person name="Wang X."/>
            <person name="Hu Z."/>
            <person name="Wang H."/>
            <person name="Luo H."/>
        </authorList>
    </citation>
    <scope>NUCLEOTIDE SEQUENCE</scope>
    <source>
        <strain evidence="3 5">CC28-63</strain>
        <strain evidence="2">CC28-69</strain>
    </source>
</reference>
<dbReference type="RefSeq" id="WP_085628277.1">
    <property type="nucleotide sequence ID" value="NZ_JAFBWU010000001.1"/>
</dbReference>
<dbReference type="EMBL" id="JAFBXE010000001">
    <property type="protein sequence ID" value="MBM2410930.1"/>
    <property type="molecule type" value="Genomic_DNA"/>
</dbReference>
<keyword evidence="1" id="KW-1133">Transmembrane helix</keyword>
<name>A0A9Q2NUC4_9RHOB</name>
<keyword evidence="5" id="KW-1185">Reference proteome</keyword>